<organism evidence="1 2">
    <name type="scientific">Peronosclerospora sorghi</name>
    <dbReference type="NCBI Taxonomy" id="230839"/>
    <lineage>
        <taxon>Eukaryota</taxon>
        <taxon>Sar</taxon>
        <taxon>Stramenopiles</taxon>
        <taxon>Oomycota</taxon>
        <taxon>Peronosporomycetes</taxon>
        <taxon>Peronosporales</taxon>
        <taxon>Peronosporaceae</taxon>
        <taxon>Peronosclerospora</taxon>
    </lineage>
</organism>
<name>A0ACC0WTE2_9STRA</name>
<dbReference type="Proteomes" id="UP001163321">
    <property type="component" value="Chromosome 1"/>
</dbReference>
<evidence type="ECO:0000313" key="1">
    <source>
        <dbReference type="EMBL" id="KAI9922180.1"/>
    </source>
</evidence>
<gene>
    <name evidence="1" type="ORF">PsorP6_000014</name>
</gene>
<sequence length="85" mass="9589">MFHLFLKVSSTTQASHSSNEESVPMLGLENVFEFIDPFKCVAEMMGFRWQNQSCAIVVCEVETNGARRSANDSSHNCPFCPEVQR</sequence>
<comment type="caution">
    <text evidence="1">The sequence shown here is derived from an EMBL/GenBank/DDBJ whole genome shotgun (WGS) entry which is preliminary data.</text>
</comment>
<proteinExistence type="predicted"/>
<reference evidence="1 2" key="1">
    <citation type="journal article" date="2022" name="bioRxiv">
        <title>The genome of the oomycete Peronosclerospora sorghi, a cosmopolitan pathogen of maize and sorghum, is inflated with dispersed pseudogenes.</title>
        <authorList>
            <person name="Fletcher K."/>
            <person name="Martin F."/>
            <person name="Isakeit T."/>
            <person name="Cavanaugh K."/>
            <person name="Magill C."/>
            <person name="Michelmore R."/>
        </authorList>
    </citation>
    <scope>NUCLEOTIDE SEQUENCE [LARGE SCALE GENOMIC DNA]</scope>
    <source>
        <strain evidence="1">P6</strain>
    </source>
</reference>
<dbReference type="EMBL" id="CM047580">
    <property type="protein sequence ID" value="KAI9922180.1"/>
    <property type="molecule type" value="Genomic_DNA"/>
</dbReference>
<accession>A0ACC0WTE2</accession>
<evidence type="ECO:0000313" key="2">
    <source>
        <dbReference type="Proteomes" id="UP001163321"/>
    </source>
</evidence>
<protein>
    <submittedName>
        <fullName evidence="1">Uncharacterized protein</fullName>
    </submittedName>
</protein>
<keyword evidence="2" id="KW-1185">Reference proteome</keyword>